<gene>
    <name evidence="9" type="ORF">D5281_18955</name>
</gene>
<evidence type="ECO:0000256" key="6">
    <source>
        <dbReference type="ARBA" id="ARBA00047188"/>
    </source>
</evidence>
<feature type="domain" description="HTH marR-type" evidence="8">
    <location>
        <begin position="1"/>
        <end position="137"/>
    </location>
</feature>
<dbReference type="Gene3D" id="1.10.10.10">
    <property type="entry name" value="Winged helix-like DNA-binding domain superfamily/Winged helix DNA-binding domain"/>
    <property type="match status" value="1"/>
</dbReference>
<organism evidence="9 10">
    <name type="scientific">Parablautia muri</name>
    <dbReference type="NCBI Taxonomy" id="2320879"/>
    <lineage>
        <taxon>Bacteria</taxon>
        <taxon>Bacillati</taxon>
        <taxon>Bacillota</taxon>
        <taxon>Clostridia</taxon>
        <taxon>Lachnospirales</taxon>
        <taxon>Lachnospiraceae</taxon>
        <taxon>Parablautia</taxon>
    </lineage>
</organism>
<accession>A0A9X5BIY1</accession>
<dbReference type="PROSITE" id="PS50995">
    <property type="entry name" value="HTH_MARR_2"/>
    <property type="match status" value="1"/>
</dbReference>
<dbReference type="Proteomes" id="UP001154420">
    <property type="component" value="Unassembled WGS sequence"/>
</dbReference>
<proteinExistence type="inferred from homology"/>
<comment type="similarity">
    <text evidence="5">Belongs to the SarZ family.</text>
</comment>
<evidence type="ECO:0000256" key="5">
    <source>
        <dbReference type="ARBA" id="ARBA00046337"/>
    </source>
</evidence>
<keyword evidence="2" id="KW-0805">Transcription regulation</keyword>
<evidence type="ECO:0000313" key="10">
    <source>
        <dbReference type="Proteomes" id="UP001154420"/>
    </source>
</evidence>
<comment type="caution">
    <text evidence="9">The sequence shown here is derived from an EMBL/GenBank/DDBJ whole genome shotgun (WGS) entry which is preliminary data.</text>
</comment>
<keyword evidence="10" id="KW-1185">Reference proteome</keyword>
<dbReference type="InterPro" id="IPR000835">
    <property type="entry name" value="HTH_MarR-typ"/>
</dbReference>
<dbReference type="PANTHER" id="PTHR42756:SF1">
    <property type="entry name" value="TRANSCRIPTIONAL REPRESSOR OF EMRAB OPERON"/>
    <property type="match status" value="1"/>
</dbReference>
<dbReference type="RefSeq" id="WP_160561613.1">
    <property type="nucleotide sequence ID" value="NZ_QZDT01000044.1"/>
</dbReference>
<sequence length="152" mass="17446">MDNGTRFRYIFRSAEKEAMKKFSTALSSLNVTPNQSEVLLVLYENEPVSLKELGELLICEQKSPSRLVQGLVEKGLIYKGTSQSDARYSVLYLTKEGKEIVPKIIEKENEFDKELAQFLGKNIGLEQMMSILKEYLKGTNSEKKLKMRSIWE</sequence>
<dbReference type="Pfam" id="PF22381">
    <property type="entry name" value="Staph_reg_Sar_Rot"/>
    <property type="match status" value="1"/>
</dbReference>
<dbReference type="GO" id="GO:0005737">
    <property type="term" value="C:cytoplasm"/>
    <property type="evidence" value="ECO:0007669"/>
    <property type="project" value="UniProtKB-SubCell"/>
</dbReference>
<dbReference type="SUPFAM" id="SSF46785">
    <property type="entry name" value="Winged helix' DNA-binding domain"/>
    <property type="match status" value="1"/>
</dbReference>
<evidence type="ECO:0000256" key="2">
    <source>
        <dbReference type="ARBA" id="ARBA00023015"/>
    </source>
</evidence>
<keyword evidence="4" id="KW-0804">Transcription</keyword>
<evidence type="ECO:0000256" key="3">
    <source>
        <dbReference type="ARBA" id="ARBA00023125"/>
    </source>
</evidence>
<dbReference type="GO" id="GO:0003677">
    <property type="term" value="F:DNA binding"/>
    <property type="evidence" value="ECO:0007669"/>
    <property type="project" value="UniProtKB-KW"/>
</dbReference>
<dbReference type="PANTHER" id="PTHR42756">
    <property type="entry name" value="TRANSCRIPTIONAL REGULATOR, MARR"/>
    <property type="match status" value="1"/>
</dbReference>
<dbReference type="InterPro" id="IPR055166">
    <property type="entry name" value="Transc_reg_Sar_Rot_HTH"/>
</dbReference>
<evidence type="ECO:0000256" key="4">
    <source>
        <dbReference type="ARBA" id="ARBA00023163"/>
    </source>
</evidence>
<dbReference type="InterPro" id="IPR036388">
    <property type="entry name" value="WH-like_DNA-bd_sf"/>
</dbReference>
<dbReference type="AlphaFoldDB" id="A0A9X5BIY1"/>
<keyword evidence="3" id="KW-0238">DNA-binding</keyword>
<dbReference type="EMBL" id="QZDT01000044">
    <property type="protein sequence ID" value="NBJ94596.1"/>
    <property type="molecule type" value="Genomic_DNA"/>
</dbReference>
<evidence type="ECO:0000256" key="1">
    <source>
        <dbReference type="ARBA" id="ARBA00004496"/>
    </source>
</evidence>
<protein>
    <recommendedName>
        <fullName evidence="6">HTH-type transcriptional regulator SarZ</fullName>
    </recommendedName>
    <alternativeName>
        <fullName evidence="7">Staphylococcal accessory regulator Z</fullName>
    </alternativeName>
</protein>
<dbReference type="SMART" id="SM00347">
    <property type="entry name" value="HTH_MARR"/>
    <property type="match status" value="1"/>
</dbReference>
<dbReference type="OrthoDB" id="2600321at2"/>
<dbReference type="InterPro" id="IPR036390">
    <property type="entry name" value="WH_DNA-bd_sf"/>
</dbReference>
<name>A0A9X5BIY1_9FIRM</name>
<evidence type="ECO:0000313" key="9">
    <source>
        <dbReference type="EMBL" id="NBJ94596.1"/>
    </source>
</evidence>
<dbReference type="GO" id="GO:0003700">
    <property type="term" value="F:DNA-binding transcription factor activity"/>
    <property type="evidence" value="ECO:0007669"/>
    <property type="project" value="InterPro"/>
</dbReference>
<reference evidence="9" key="1">
    <citation type="submission" date="2018-09" db="EMBL/GenBank/DDBJ databases">
        <title>Murine metabolic-syndrome-specific gut microbial biobank.</title>
        <authorList>
            <person name="Liu C."/>
        </authorList>
    </citation>
    <scope>NUCLEOTIDE SEQUENCE</scope>
    <source>
        <strain evidence="9">D42-62</strain>
    </source>
</reference>
<evidence type="ECO:0000256" key="7">
    <source>
        <dbReference type="ARBA" id="ARBA00047207"/>
    </source>
</evidence>
<comment type="subcellular location">
    <subcellularLocation>
        <location evidence="1">Cytoplasm</location>
    </subcellularLocation>
</comment>
<evidence type="ECO:0000259" key="8">
    <source>
        <dbReference type="PROSITE" id="PS50995"/>
    </source>
</evidence>